<dbReference type="PROSITE" id="PS00061">
    <property type="entry name" value="ADH_SHORT"/>
    <property type="match status" value="1"/>
</dbReference>
<comment type="caution">
    <text evidence="4">The sequence shown here is derived from an EMBL/GenBank/DDBJ whole genome shotgun (WGS) entry which is preliminary data.</text>
</comment>
<dbReference type="AlphaFoldDB" id="A0A5C5UZ49"/>
<dbReference type="InterPro" id="IPR057326">
    <property type="entry name" value="KR_dom"/>
</dbReference>
<dbReference type="GO" id="GO:0004316">
    <property type="term" value="F:3-oxoacyl-[acyl-carrier-protein] reductase (NADPH) activity"/>
    <property type="evidence" value="ECO:0007669"/>
    <property type="project" value="UniProtKB-EC"/>
</dbReference>
<dbReference type="PRINTS" id="PR00081">
    <property type="entry name" value="GDHRDH"/>
</dbReference>
<dbReference type="EMBL" id="SIHJ01000004">
    <property type="protein sequence ID" value="TWT31129.1"/>
    <property type="molecule type" value="Genomic_DNA"/>
</dbReference>
<evidence type="ECO:0000313" key="4">
    <source>
        <dbReference type="EMBL" id="TWT31129.1"/>
    </source>
</evidence>
<dbReference type="SMART" id="SM00822">
    <property type="entry name" value="PKS_KR"/>
    <property type="match status" value="1"/>
</dbReference>
<proteinExistence type="inferred from homology"/>
<dbReference type="CDD" id="cd05362">
    <property type="entry name" value="THN_reductase-like_SDR_c"/>
    <property type="match status" value="1"/>
</dbReference>
<dbReference type="InterPro" id="IPR002347">
    <property type="entry name" value="SDR_fam"/>
</dbReference>
<dbReference type="Proteomes" id="UP000316714">
    <property type="component" value="Unassembled WGS sequence"/>
</dbReference>
<evidence type="ECO:0000259" key="3">
    <source>
        <dbReference type="SMART" id="SM00822"/>
    </source>
</evidence>
<sequence>MPSNKTAIVTGASRGIGAAIAKKLAAQGARVAVNYASSEGDAAAVVGEITDAGGQAMAVQADVSQPDQAAQLFDAAESKFGQVDILVNNAGVAIYQRVEETTDEQFDRVFAINVKGVFNMCRLASTRLADGGRVINLSSSTTRMMLPAYGPYSATKAAVEQLTRVLAKELGGRGITVNAVAPGPTDTELFSEGKSDDQIAMLGKMAALGRIGTPPEIAEIVAHLASDSAGWVTAQVVPVNGGIA</sequence>
<dbReference type="PANTHER" id="PTHR48107">
    <property type="entry name" value="NADPH-DEPENDENT ALDEHYDE REDUCTASE-LIKE PROTEIN, CHLOROPLASTIC-RELATED"/>
    <property type="match status" value="1"/>
</dbReference>
<reference evidence="4 5" key="1">
    <citation type="submission" date="2019-02" db="EMBL/GenBank/DDBJ databases">
        <title>Deep-cultivation of Planctomycetes and their phenomic and genomic characterization uncovers novel biology.</title>
        <authorList>
            <person name="Wiegand S."/>
            <person name="Jogler M."/>
            <person name="Boedeker C."/>
            <person name="Pinto D."/>
            <person name="Vollmers J."/>
            <person name="Rivas-Marin E."/>
            <person name="Kohn T."/>
            <person name="Peeters S.H."/>
            <person name="Heuer A."/>
            <person name="Rast P."/>
            <person name="Oberbeckmann S."/>
            <person name="Bunk B."/>
            <person name="Jeske O."/>
            <person name="Meyerdierks A."/>
            <person name="Storesund J.E."/>
            <person name="Kallscheuer N."/>
            <person name="Luecker S."/>
            <person name="Lage O.M."/>
            <person name="Pohl T."/>
            <person name="Merkel B.J."/>
            <person name="Hornburger P."/>
            <person name="Mueller R.-W."/>
            <person name="Bruemmer F."/>
            <person name="Labrenz M."/>
            <person name="Spormann A.M."/>
            <person name="Op Den Camp H."/>
            <person name="Overmann J."/>
            <person name="Amann R."/>
            <person name="Jetten M.S.M."/>
            <person name="Mascher T."/>
            <person name="Medema M.H."/>
            <person name="Devos D.P."/>
            <person name="Kaster A.-K."/>
            <person name="Ovreas L."/>
            <person name="Rohde M."/>
            <person name="Galperin M.Y."/>
            <person name="Jogler C."/>
        </authorList>
    </citation>
    <scope>NUCLEOTIDE SEQUENCE [LARGE SCALE GENOMIC DNA]</scope>
    <source>
        <strain evidence="4 5">KOR34</strain>
    </source>
</reference>
<organism evidence="4 5">
    <name type="scientific">Posidoniimonas corsicana</name>
    <dbReference type="NCBI Taxonomy" id="1938618"/>
    <lineage>
        <taxon>Bacteria</taxon>
        <taxon>Pseudomonadati</taxon>
        <taxon>Planctomycetota</taxon>
        <taxon>Planctomycetia</taxon>
        <taxon>Pirellulales</taxon>
        <taxon>Lacipirellulaceae</taxon>
        <taxon>Posidoniimonas</taxon>
    </lineage>
</organism>
<dbReference type="Pfam" id="PF13561">
    <property type="entry name" value="adh_short_C2"/>
    <property type="match status" value="1"/>
</dbReference>
<dbReference type="NCBIfam" id="NF005559">
    <property type="entry name" value="PRK07231.1"/>
    <property type="match status" value="1"/>
</dbReference>
<evidence type="ECO:0000256" key="1">
    <source>
        <dbReference type="ARBA" id="ARBA00006484"/>
    </source>
</evidence>
<protein>
    <submittedName>
        <fullName evidence="4">3-oxoacyl-[acyl-carrier-protein] reductase FabG</fullName>
        <ecNumber evidence="4">1.1.1.100</ecNumber>
    </submittedName>
</protein>
<dbReference type="OrthoDB" id="9803333at2"/>
<keyword evidence="5" id="KW-1185">Reference proteome</keyword>
<dbReference type="RefSeq" id="WP_146568318.1">
    <property type="nucleotide sequence ID" value="NZ_SIHJ01000004.1"/>
</dbReference>
<feature type="domain" description="Ketoreductase" evidence="3">
    <location>
        <begin position="5"/>
        <end position="183"/>
    </location>
</feature>
<dbReference type="InterPro" id="IPR036291">
    <property type="entry name" value="NAD(P)-bd_dom_sf"/>
</dbReference>
<accession>A0A5C5UZ49</accession>
<dbReference type="PRINTS" id="PR00080">
    <property type="entry name" value="SDRFAMILY"/>
</dbReference>
<dbReference type="EC" id="1.1.1.100" evidence="4"/>
<dbReference type="InterPro" id="IPR020904">
    <property type="entry name" value="Sc_DH/Rdtase_CS"/>
</dbReference>
<gene>
    <name evidence="4" type="primary">fabG_9</name>
    <name evidence="4" type="ORF">KOR34_45040</name>
</gene>
<dbReference type="SUPFAM" id="SSF51735">
    <property type="entry name" value="NAD(P)-binding Rossmann-fold domains"/>
    <property type="match status" value="1"/>
</dbReference>
<comment type="similarity">
    <text evidence="1">Belongs to the short-chain dehydrogenases/reductases (SDR) family.</text>
</comment>
<evidence type="ECO:0000256" key="2">
    <source>
        <dbReference type="ARBA" id="ARBA00023002"/>
    </source>
</evidence>
<dbReference type="Gene3D" id="3.40.50.720">
    <property type="entry name" value="NAD(P)-binding Rossmann-like Domain"/>
    <property type="match status" value="1"/>
</dbReference>
<dbReference type="PANTHER" id="PTHR48107:SF7">
    <property type="entry name" value="RE15974P"/>
    <property type="match status" value="1"/>
</dbReference>
<keyword evidence="2 4" id="KW-0560">Oxidoreductase</keyword>
<evidence type="ECO:0000313" key="5">
    <source>
        <dbReference type="Proteomes" id="UP000316714"/>
    </source>
</evidence>
<dbReference type="FunFam" id="3.40.50.720:FF:000084">
    <property type="entry name" value="Short-chain dehydrogenase reductase"/>
    <property type="match status" value="1"/>
</dbReference>
<name>A0A5C5UZ49_9BACT</name>